<dbReference type="Gene3D" id="3.30.1330.30">
    <property type="match status" value="1"/>
</dbReference>
<evidence type="ECO:0000313" key="2">
    <source>
        <dbReference type="EMBL" id="MCY6483504.1"/>
    </source>
</evidence>
<dbReference type="Proteomes" id="UP001078443">
    <property type="component" value="Unassembled WGS sequence"/>
</dbReference>
<dbReference type="InterPro" id="IPR004038">
    <property type="entry name" value="Ribosomal_eL8/eL30/eS12/Gad45"/>
</dbReference>
<organism evidence="2 3">
    <name type="scientific">Clostridium aestuarii</name>
    <dbReference type="NCBI Taxonomy" id="338193"/>
    <lineage>
        <taxon>Bacteria</taxon>
        <taxon>Bacillati</taxon>
        <taxon>Bacillota</taxon>
        <taxon>Clostridia</taxon>
        <taxon>Eubacteriales</taxon>
        <taxon>Clostridiaceae</taxon>
        <taxon>Clostridium</taxon>
    </lineage>
</organism>
<reference evidence="2" key="1">
    <citation type="submission" date="2022-12" db="EMBL/GenBank/DDBJ databases">
        <authorList>
            <person name="Wang J."/>
        </authorList>
    </citation>
    <scope>NUCLEOTIDE SEQUENCE</scope>
    <source>
        <strain evidence="2">HY-45-18</strain>
    </source>
</reference>
<proteinExistence type="predicted"/>
<protein>
    <submittedName>
        <fullName evidence="2">Ribosomal L7Ae/L30e/S12e/Gadd45 family protein</fullName>
    </submittedName>
</protein>
<dbReference type="SUPFAM" id="SSF55315">
    <property type="entry name" value="L30e-like"/>
    <property type="match status" value="1"/>
</dbReference>
<dbReference type="EMBL" id="JAPQER010000001">
    <property type="protein sequence ID" value="MCY6483504.1"/>
    <property type="molecule type" value="Genomic_DNA"/>
</dbReference>
<sequence length="79" mass="8490">MVNRLEGKSVIGLKQTTKCIKNGEGKILYVAKDADSKLMNPIIKSANVKALEVIYIDTMKELGKLCGIDVGAAVALILE</sequence>
<accession>A0ABT4CWZ7</accession>
<dbReference type="PRINTS" id="PR00884">
    <property type="entry name" value="RIBOSOMALHS6"/>
</dbReference>
<evidence type="ECO:0000259" key="1">
    <source>
        <dbReference type="Pfam" id="PF01248"/>
    </source>
</evidence>
<evidence type="ECO:0000313" key="3">
    <source>
        <dbReference type="Proteomes" id="UP001078443"/>
    </source>
</evidence>
<comment type="caution">
    <text evidence="2">The sequence shown here is derived from an EMBL/GenBank/DDBJ whole genome shotgun (WGS) entry which is preliminary data.</text>
</comment>
<gene>
    <name evidence="2" type="ORF">OW763_03910</name>
</gene>
<dbReference type="InterPro" id="IPR029064">
    <property type="entry name" value="Ribosomal_eL30-like_sf"/>
</dbReference>
<dbReference type="Pfam" id="PF01248">
    <property type="entry name" value="Ribosomal_L7Ae"/>
    <property type="match status" value="1"/>
</dbReference>
<feature type="domain" description="Ribosomal protein eL8/eL30/eS12/Gadd45" evidence="1">
    <location>
        <begin position="7"/>
        <end position="77"/>
    </location>
</feature>
<dbReference type="RefSeq" id="WP_268039750.1">
    <property type="nucleotide sequence ID" value="NZ_JAPQER010000001.1"/>
</dbReference>
<name>A0ABT4CWZ7_9CLOT</name>
<keyword evidence="3" id="KW-1185">Reference proteome</keyword>